<evidence type="ECO:0000313" key="2">
    <source>
        <dbReference type="EMBL" id="CAI5713963.1"/>
    </source>
</evidence>
<proteinExistence type="predicted"/>
<evidence type="ECO:0000313" key="3">
    <source>
        <dbReference type="Proteomes" id="UP001162031"/>
    </source>
</evidence>
<evidence type="ECO:0000256" key="1">
    <source>
        <dbReference type="SAM" id="MobiDB-lite"/>
    </source>
</evidence>
<comment type="caution">
    <text evidence="2">The sequence shown here is derived from an EMBL/GenBank/DDBJ whole genome shotgun (WGS) entry which is preliminary data.</text>
</comment>
<feature type="compositionally biased region" description="Low complexity" evidence="1">
    <location>
        <begin position="106"/>
        <end position="130"/>
    </location>
</feature>
<feature type="region of interest" description="Disordered" evidence="1">
    <location>
        <begin position="1"/>
        <end position="30"/>
    </location>
</feature>
<feature type="compositionally biased region" description="Polar residues" evidence="1">
    <location>
        <begin position="76"/>
        <end position="86"/>
    </location>
</feature>
<accession>A0AAV0T7C5</accession>
<dbReference type="AlphaFoldDB" id="A0AAV0T7C5"/>
<feature type="compositionally biased region" description="Basic residues" evidence="1">
    <location>
        <begin position="131"/>
        <end position="141"/>
    </location>
</feature>
<reference evidence="2" key="1">
    <citation type="submission" date="2022-12" db="EMBL/GenBank/DDBJ databases">
        <authorList>
            <person name="Webb A."/>
        </authorList>
    </citation>
    <scope>NUCLEOTIDE SEQUENCE</scope>
    <source>
        <strain evidence="2">Hp1</strain>
    </source>
</reference>
<dbReference type="EMBL" id="CANTFL010000106">
    <property type="protein sequence ID" value="CAI5713963.1"/>
    <property type="molecule type" value="Genomic_DNA"/>
</dbReference>
<organism evidence="2 3">
    <name type="scientific">Hyaloperonospora brassicae</name>
    <name type="common">Brassica downy mildew</name>
    <name type="synonym">Peronospora brassicae</name>
    <dbReference type="NCBI Taxonomy" id="162125"/>
    <lineage>
        <taxon>Eukaryota</taxon>
        <taxon>Sar</taxon>
        <taxon>Stramenopiles</taxon>
        <taxon>Oomycota</taxon>
        <taxon>Peronosporomycetes</taxon>
        <taxon>Peronosporales</taxon>
        <taxon>Peronosporaceae</taxon>
        <taxon>Hyaloperonospora</taxon>
    </lineage>
</organism>
<keyword evidence="3" id="KW-1185">Reference proteome</keyword>
<dbReference type="Proteomes" id="UP001162031">
    <property type="component" value="Unassembled WGS sequence"/>
</dbReference>
<name>A0AAV0T7C5_HYABA</name>
<feature type="compositionally biased region" description="Basic residues" evidence="1">
    <location>
        <begin position="321"/>
        <end position="330"/>
    </location>
</feature>
<feature type="region of interest" description="Disordered" evidence="1">
    <location>
        <begin position="314"/>
        <end position="351"/>
    </location>
</feature>
<feature type="compositionally biased region" description="Low complexity" evidence="1">
    <location>
        <begin position="20"/>
        <end position="30"/>
    </location>
</feature>
<feature type="region of interest" description="Disordered" evidence="1">
    <location>
        <begin position="57"/>
        <end position="152"/>
    </location>
</feature>
<protein>
    <submittedName>
        <fullName evidence="2">Uncharacterized protein</fullName>
    </submittedName>
</protein>
<sequence length="392" mass="42595">MTMTCQRPPSVAALAPPSTPMTSNSNSSNSHRLALCANKNKNWRANYLRALNIVTPDVTTSGAPTPPVVRRETCRRTTATQLTGSGRSELVVATSRRWTGTGPDDNSSSNSNSTHASSTRGRSVSTSSRPNRSRSSSKSRRGGSPGDDRTSKYVFGLRSHLFRARRVANRSDYGAMGPSGQSAPIKIPTRALVTALPVVASPAANEVDRAAGKCLQGQQRRCSRTDYADPAADSQTSAVQLLSWEEPLAMLGQSGWPLERDERQVRSCRRSRRPHGIAEECDDTEDEDVDVWTHSEDEGEDIFKMEFDSGATAAGGNACRTQRRASKGRPRANVGRCRPRRSVNEDDDGRADATDAVTHLSASFVPPHQLVEHGCFSLGLRDELKRKPGVYC</sequence>
<gene>
    <name evidence="2" type="ORF">HBR001_LOCUS1153</name>
</gene>